<protein>
    <submittedName>
        <fullName evidence="3">(pine wood nematode) hypothetical protein</fullName>
    </submittedName>
</protein>
<dbReference type="EMBL" id="CAJFDI010000006">
    <property type="protein sequence ID" value="CAD5233410.1"/>
    <property type="molecule type" value="Genomic_DNA"/>
</dbReference>
<evidence type="ECO:0000313" key="4">
    <source>
        <dbReference type="Proteomes" id="UP000659654"/>
    </source>
</evidence>
<dbReference type="PANTHER" id="PTHR14907:SF4">
    <property type="entry name" value="SUPPRESSOR APC DOMAIN-CONTAINING PROTEIN 1"/>
    <property type="match status" value="1"/>
</dbReference>
<evidence type="ECO:0000259" key="2">
    <source>
        <dbReference type="Pfam" id="PF25825"/>
    </source>
</evidence>
<gene>
    <name evidence="3" type="ORF">BXYJ_LOCUS13501</name>
</gene>
<dbReference type="InterPro" id="IPR026828">
    <property type="entry name" value="SAPC2_1/2"/>
</dbReference>
<sequence length="271" mass="29952">MRSRQQHSNQPPLPQHFVESLQRLFSLLDAQCGGKGKVPLELIASQWQNLQHQFPAGFLECLGRVAPPDGQLTFERFLAGFRLVISNRQRTVRLKRVRSEGKLDEIGNYARIPAMGVNGLLVEQHRPFSAASNARALKAQYGSQPALNAKYVQPPAPILRLPESRENYSHYDYFKPEPFRRPASAGAGHLVRAGTETNTTTSDSSPTDSNNYSVVMRSRSKGPSNPSTKQIRAPAPPQTKSVHSLHQVLNGNRYRPASLTSSGSGSCESLR</sequence>
<dbReference type="PANTHER" id="PTHR14907">
    <property type="entry name" value="FI14130P"/>
    <property type="match status" value="1"/>
</dbReference>
<dbReference type="Proteomes" id="UP000659654">
    <property type="component" value="Unassembled WGS sequence"/>
</dbReference>
<reference evidence="3" key="1">
    <citation type="submission" date="2020-09" db="EMBL/GenBank/DDBJ databases">
        <authorList>
            <person name="Kikuchi T."/>
        </authorList>
    </citation>
    <scope>NUCLEOTIDE SEQUENCE</scope>
    <source>
        <strain evidence="3">Ka4C1</strain>
    </source>
</reference>
<proteinExistence type="predicted"/>
<dbReference type="AlphaFoldDB" id="A0A7I8X3J0"/>
<organism evidence="3 4">
    <name type="scientific">Bursaphelenchus xylophilus</name>
    <name type="common">Pinewood nematode worm</name>
    <name type="synonym">Aphelenchoides xylophilus</name>
    <dbReference type="NCBI Taxonomy" id="6326"/>
    <lineage>
        <taxon>Eukaryota</taxon>
        <taxon>Metazoa</taxon>
        <taxon>Ecdysozoa</taxon>
        <taxon>Nematoda</taxon>
        <taxon>Chromadorea</taxon>
        <taxon>Rhabditida</taxon>
        <taxon>Tylenchina</taxon>
        <taxon>Tylenchomorpha</taxon>
        <taxon>Aphelenchoidea</taxon>
        <taxon>Aphelenchoididae</taxon>
        <taxon>Bursaphelenchus</taxon>
    </lineage>
</organism>
<evidence type="ECO:0000256" key="1">
    <source>
        <dbReference type="SAM" id="MobiDB-lite"/>
    </source>
</evidence>
<evidence type="ECO:0000313" key="3">
    <source>
        <dbReference type="EMBL" id="CAD5233410.1"/>
    </source>
</evidence>
<dbReference type="InterPro" id="IPR011992">
    <property type="entry name" value="EF-hand-dom_pair"/>
</dbReference>
<feature type="region of interest" description="Disordered" evidence="1">
    <location>
        <begin position="193"/>
        <end position="246"/>
    </location>
</feature>
<dbReference type="EMBL" id="CAJFCV020000006">
    <property type="protein sequence ID" value="CAG9128454.1"/>
    <property type="molecule type" value="Genomic_DNA"/>
</dbReference>
<dbReference type="SUPFAM" id="SSF47473">
    <property type="entry name" value="EF-hand"/>
    <property type="match status" value="1"/>
</dbReference>
<feature type="compositionally biased region" description="Low complexity" evidence="1">
    <location>
        <begin position="197"/>
        <end position="213"/>
    </location>
</feature>
<dbReference type="OrthoDB" id="10035013at2759"/>
<feature type="region of interest" description="Disordered" evidence="1">
    <location>
        <begin position="252"/>
        <end position="271"/>
    </location>
</feature>
<feature type="domain" description="Suppressor APC" evidence="2">
    <location>
        <begin position="13"/>
        <end position="90"/>
    </location>
</feature>
<dbReference type="Proteomes" id="UP000582659">
    <property type="component" value="Unassembled WGS sequence"/>
</dbReference>
<keyword evidence="4" id="KW-1185">Reference proteome</keyword>
<dbReference type="InterPro" id="IPR057953">
    <property type="entry name" value="SAPC2_N"/>
</dbReference>
<name>A0A7I8X3J0_BURXY</name>
<comment type="caution">
    <text evidence="3">The sequence shown here is derived from an EMBL/GenBank/DDBJ whole genome shotgun (WGS) entry which is preliminary data.</text>
</comment>
<accession>A0A7I8X3J0</accession>
<dbReference type="SMR" id="A0A7I8X3J0"/>
<feature type="compositionally biased region" description="Low complexity" evidence="1">
    <location>
        <begin position="258"/>
        <end position="271"/>
    </location>
</feature>
<feature type="compositionally biased region" description="Polar residues" evidence="1">
    <location>
        <begin position="221"/>
        <end position="230"/>
    </location>
</feature>
<dbReference type="Pfam" id="PF25825">
    <property type="entry name" value="SAPC2_N"/>
    <property type="match status" value="1"/>
</dbReference>